<feature type="region of interest" description="Disordered" evidence="1">
    <location>
        <begin position="395"/>
        <end position="421"/>
    </location>
</feature>
<dbReference type="Proteomes" id="UP000027746">
    <property type="component" value="Unassembled WGS sequence"/>
</dbReference>
<dbReference type="NCBIfam" id="TIGR01537">
    <property type="entry name" value="portal_HK97"/>
    <property type="match status" value="1"/>
</dbReference>
<dbReference type="RefSeq" id="WP_143186665.1">
    <property type="nucleotide sequence ID" value="NZ_CP054599.1"/>
</dbReference>
<evidence type="ECO:0000256" key="1">
    <source>
        <dbReference type="SAM" id="MobiDB-lite"/>
    </source>
</evidence>
<dbReference type="Pfam" id="PF04860">
    <property type="entry name" value="Phage_portal"/>
    <property type="match status" value="1"/>
</dbReference>
<dbReference type="AlphaFoldDB" id="A0A073J478"/>
<accession>A0A073J478</accession>
<organism evidence="2 3">
    <name type="scientific">Pseudosulfitobacter pseudonitzschiae</name>
    <dbReference type="NCBI Taxonomy" id="1402135"/>
    <lineage>
        <taxon>Bacteria</taxon>
        <taxon>Pseudomonadati</taxon>
        <taxon>Pseudomonadota</taxon>
        <taxon>Alphaproteobacteria</taxon>
        <taxon>Rhodobacterales</taxon>
        <taxon>Roseobacteraceae</taxon>
        <taxon>Pseudosulfitobacter</taxon>
    </lineage>
</organism>
<protein>
    <submittedName>
        <fullName evidence="2">Phage portal protein</fullName>
    </submittedName>
</protein>
<evidence type="ECO:0000313" key="3">
    <source>
        <dbReference type="Proteomes" id="UP000027746"/>
    </source>
</evidence>
<dbReference type="GeneID" id="68869952"/>
<reference evidence="2 3" key="1">
    <citation type="submission" date="2014-01" db="EMBL/GenBank/DDBJ databases">
        <title>Sulfitobacter sp. H3 (MCCC 1A00686) Genome Sequencing.</title>
        <authorList>
            <person name="Lai Q."/>
            <person name="Hong Z."/>
        </authorList>
    </citation>
    <scope>NUCLEOTIDE SEQUENCE [LARGE SCALE GENOMIC DNA]</scope>
    <source>
        <strain evidence="2 3">H3</strain>
    </source>
</reference>
<dbReference type="InterPro" id="IPR006944">
    <property type="entry name" value="Phage/GTA_portal"/>
</dbReference>
<name>A0A073J478_9RHOB</name>
<dbReference type="OrthoDB" id="7592047at2"/>
<dbReference type="EMBL" id="JAMD01000001">
    <property type="protein sequence ID" value="KEJ97423.1"/>
    <property type="molecule type" value="Genomic_DNA"/>
</dbReference>
<comment type="caution">
    <text evidence="2">The sequence shown here is derived from an EMBL/GenBank/DDBJ whole genome shotgun (WGS) entry which is preliminary data.</text>
</comment>
<proteinExistence type="predicted"/>
<dbReference type="InterPro" id="IPR006427">
    <property type="entry name" value="Portal_HK97"/>
</dbReference>
<evidence type="ECO:0000313" key="2">
    <source>
        <dbReference type="EMBL" id="KEJ97423.1"/>
    </source>
</evidence>
<sequence length="421" mass="46373">MSMFSGLMSRRKPERVARVEPVIAASAETSGTRTPNPAVFSIGYGGQSRVRTLPRATGLIAQRHATVFACANNIAGDHCKVPLKLWQRDGMGGENRVREHPAAYLMNVEASPGVSAQVLRYAMVYSYCIRGRGHGYAPRDGGGELELIEAINPDHVSMFKAGRTRVFDFEDGAGVRRRVPSRSMVNLRYMPEDGWTGRSPIEVAGESFGLALAGQEAAARTASGATMRAVITMEDVYEDEEAYRRNGRRIRNALTDPEHEGFPIIGANDKIESLDLTAADQELLASRKFDREQIAAVYRMPPSKLQMLEYGVKANGEQQAIDYLTDCLMHWSALIEAEYAMGLLTEAERRSGLFFRHDFGALLQPTTKEKYDALTKAVGGPIMTANTAQRIANLPVTEGPDDDRLNPAANMTRDPETEKED</sequence>
<gene>
    <name evidence="2" type="ORF">SUH3_00120</name>
</gene>
<keyword evidence="3" id="KW-1185">Reference proteome</keyword>